<sequence length="154" mass="17581">MWEMMVAVCDVQNDLYGWTPNMHIGHGHHTRRKVDLWAGQYLDFDDTIINLREQMGEGDMATIYQIGSEYPAYEEISWLLFIEAGGTVDPNENSAQVQGSLPWKTNVRLVQEEDFDLIGQITGMTQATLDRAKRDGLYSFGKEVAALRERSYSN</sequence>
<accession>X1T5Z3</accession>
<proteinExistence type="predicted"/>
<name>X1T5Z3_9ZZZZ</name>
<comment type="caution">
    <text evidence="1">The sequence shown here is derived from an EMBL/GenBank/DDBJ whole genome shotgun (WGS) entry which is preliminary data.</text>
</comment>
<dbReference type="AlphaFoldDB" id="X1T5Z3"/>
<protein>
    <submittedName>
        <fullName evidence="1">Uncharacterized protein</fullName>
    </submittedName>
</protein>
<reference evidence="1" key="1">
    <citation type="journal article" date="2014" name="Front. Microbiol.">
        <title>High frequency of phylogenetically diverse reductive dehalogenase-homologous genes in deep subseafloor sedimentary metagenomes.</title>
        <authorList>
            <person name="Kawai M."/>
            <person name="Futagami T."/>
            <person name="Toyoda A."/>
            <person name="Takaki Y."/>
            <person name="Nishi S."/>
            <person name="Hori S."/>
            <person name="Arai W."/>
            <person name="Tsubouchi T."/>
            <person name="Morono Y."/>
            <person name="Uchiyama I."/>
            <person name="Ito T."/>
            <person name="Fujiyama A."/>
            <person name="Inagaki F."/>
            <person name="Takami H."/>
        </authorList>
    </citation>
    <scope>NUCLEOTIDE SEQUENCE</scope>
    <source>
        <strain evidence="1">Expedition CK06-06</strain>
    </source>
</reference>
<dbReference type="EMBL" id="BARW01006169">
    <property type="protein sequence ID" value="GAI86816.1"/>
    <property type="molecule type" value="Genomic_DNA"/>
</dbReference>
<gene>
    <name evidence="1" type="ORF">S12H4_12932</name>
</gene>
<evidence type="ECO:0000313" key="1">
    <source>
        <dbReference type="EMBL" id="GAI86816.1"/>
    </source>
</evidence>
<organism evidence="1">
    <name type="scientific">marine sediment metagenome</name>
    <dbReference type="NCBI Taxonomy" id="412755"/>
    <lineage>
        <taxon>unclassified sequences</taxon>
        <taxon>metagenomes</taxon>
        <taxon>ecological metagenomes</taxon>
    </lineage>
</organism>